<evidence type="ECO:0008006" key="4">
    <source>
        <dbReference type="Google" id="ProtNLM"/>
    </source>
</evidence>
<name>A0A1E3P5D3_WICAA</name>
<dbReference type="AlphaFoldDB" id="A0A1E3P5D3"/>
<keyword evidence="1" id="KW-0732">Signal</keyword>
<organism evidence="2 3">
    <name type="scientific">Wickerhamomyces anomalus (strain ATCC 58044 / CBS 1984 / NCYC 433 / NRRL Y-366-8)</name>
    <name type="common">Yeast</name>
    <name type="synonym">Hansenula anomala</name>
    <dbReference type="NCBI Taxonomy" id="683960"/>
    <lineage>
        <taxon>Eukaryota</taxon>
        <taxon>Fungi</taxon>
        <taxon>Dikarya</taxon>
        <taxon>Ascomycota</taxon>
        <taxon>Saccharomycotina</taxon>
        <taxon>Saccharomycetes</taxon>
        <taxon>Phaffomycetales</taxon>
        <taxon>Wickerhamomycetaceae</taxon>
        <taxon>Wickerhamomyces</taxon>
    </lineage>
</organism>
<accession>A0A1E3P5D3</accession>
<dbReference type="GeneID" id="30202013"/>
<gene>
    <name evidence="2" type="ORF">WICANDRAFT_78659</name>
</gene>
<evidence type="ECO:0000313" key="3">
    <source>
        <dbReference type="Proteomes" id="UP000094112"/>
    </source>
</evidence>
<dbReference type="OrthoDB" id="4068457at2759"/>
<feature type="signal peptide" evidence="1">
    <location>
        <begin position="1"/>
        <end position="18"/>
    </location>
</feature>
<evidence type="ECO:0000256" key="1">
    <source>
        <dbReference type="SAM" id="SignalP"/>
    </source>
</evidence>
<protein>
    <recommendedName>
        <fullName evidence="4">Cell wall protein</fullName>
    </recommendedName>
</protein>
<proteinExistence type="predicted"/>
<reference evidence="2 3" key="1">
    <citation type="journal article" date="2016" name="Proc. Natl. Acad. Sci. U.S.A.">
        <title>Comparative genomics of biotechnologically important yeasts.</title>
        <authorList>
            <person name="Riley R."/>
            <person name="Haridas S."/>
            <person name="Wolfe K.H."/>
            <person name="Lopes M.R."/>
            <person name="Hittinger C.T."/>
            <person name="Goeker M."/>
            <person name="Salamov A.A."/>
            <person name="Wisecaver J.H."/>
            <person name="Long T.M."/>
            <person name="Calvey C.H."/>
            <person name="Aerts A.L."/>
            <person name="Barry K.W."/>
            <person name="Choi C."/>
            <person name="Clum A."/>
            <person name="Coughlan A.Y."/>
            <person name="Deshpande S."/>
            <person name="Douglass A.P."/>
            <person name="Hanson S.J."/>
            <person name="Klenk H.-P."/>
            <person name="LaButti K.M."/>
            <person name="Lapidus A."/>
            <person name="Lindquist E.A."/>
            <person name="Lipzen A.M."/>
            <person name="Meier-Kolthoff J.P."/>
            <person name="Ohm R.A."/>
            <person name="Otillar R.P."/>
            <person name="Pangilinan J.L."/>
            <person name="Peng Y."/>
            <person name="Rokas A."/>
            <person name="Rosa C.A."/>
            <person name="Scheuner C."/>
            <person name="Sibirny A.A."/>
            <person name="Slot J.C."/>
            <person name="Stielow J.B."/>
            <person name="Sun H."/>
            <person name="Kurtzman C.P."/>
            <person name="Blackwell M."/>
            <person name="Grigoriev I.V."/>
            <person name="Jeffries T.W."/>
        </authorList>
    </citation>
    <scope>NUCLEOTIDE SEQUENCE [LARGE SCALE GENOMIC DNA]</scope>
    <source>
        <strain evidence="3">ATCC 58044 / CBS 1984 / NCYC 433 / NRRL Y-366-8</strain>
    </source>
</reference>
<dbReference type="EMBL" id="KV454210">
    <property type="protein sequence ID" value="ODQ60037.1"/>
    <property type="molecule type" value="Genomic_DNA"/>
</dbReference>
<dbReference type="Proteomes" id="UP000094112">
    <property type="component" value="Unassembled WGS sequence"/>
</dbReference>
<dbReference type="RefSeq" id="XP_019039244.1">
    <property type="nucleotide sequence ID" value="XM_019184767.1"/>
</dbReference>
<feature type="chain" id="PRO_5009133689" description="Cell wall protein" evidence="1">
    <location>
        <begin position="19"/>
        <end position="213"/>
    </location>
</feature>
<sequence length="213" mass="22302">MKLSFLLSFLSTSAIVLANTQNFTLKCFAPNTVLEDANLHVDEDNKIYIANVSETATGQLLNNGSLAIGDTIMGIGKNYLSLEADSTSFEYVNSWSIENGYLKLYGSDFHAVPSGMDGIYVLGSINAAAGRDDVIPIAIKAEDSSGATIADFNPESGSSSSVLSVLGSQTFDHSSASMTALKSSVSSSNLGSENFVKLFGALGSGLVALIMMI</sequence>
<evidence type="ECO:0000313" key="2">
    <source>
        <dbReference type="EMBL" id="ODQ60037.1"/>
    </source>
</evidence>
<dbReference type="STRING" id="683960.A0A1E3P5D3"/>
<keyword evidence="3" id="KW-1185">Reference proteome</keyword>